<dbReference type="AlphaFoldDB" id="A0A382QH01"/>
<protein>
    <submittedName>
        <fullName evidence="1">Uncharacterized protein</fullName>
    </submittedName>
</protein>
<accession>A0A382QH01</accession>
<name>A0A382QH01_9ZZZZ</name>
<evidence type="ECO:0000313" key="1">
    <source>
        <dbReference type="EMBL" id="SVC84823.1"/>
    </source>
</evidence>
<organism evidence="1">
    <name type="scientific">marine metagenome</name>
    <dbReference type="NCBI Taxonomy" id="408172"/>
    <lineage>
        <taxon>unclassified sequences</taxon>
        <taxon>metagenomes</taxon>
        <taxon>ecological metagenomes</taxon>
    </lineage>
</organism>
<reference evidence="1" key="1">
    <citation type="submission" date="2018-05" db="EMBL/GenBank/DDBJ databases">
        <authorList>
            <person name="Lanie J.A."/>
            <person name="Ng W.-L."/>
            <person name="Kazmierczak K.M."/>
            <person name="Andrzejewski T.M."/>
            <person name="Davidsen T.M."/>
            <person name="Wayne K.J."/>
            <person name="Tettelin H."/>
            <person name="Glass J.I."/>
            <person name="Rusch D."/>
            <person name="Podicherti R."/>
            <person name="Tsui H.-C.T."/>
            <person name="Winkler M.E."/>
        </authorList>
    </citation>
    <scope>NUCLEOTIDE SEQUENCE</scope>
</reference>
<gene>
    <name evidence="1" type="ORF">METZ01_LOCUS337677</name>
</gene>
<proteinExistence type="predicted"/>
<sequence>MLERKVIEQNKTIEILQEKVEALDQMRKAWAKGEIEN</sequence>
<dbReference type="EMBL" id="UINC01114487">
    <property type="protein sequence ID" value="SVC84823.1"/>
    <property type="molecule type" value="Genomic_DNA"/>
</dbReference>